<proteinExistence type="predicted"/>
<gene>
    <name evidence="2" type="ORF">SPARVUS_LOCUS2993786</name>
</gene>
<name>A0ABN9BJF0_9NEOB</name>
<dbReference type="Proteomes" id="UP001162483">
    <property type="component" value="Unassembled WGS sequence"/>
</dbReference>
<reference evidence="2" key="1">
    <citation type="submission" date="2023-05" db="EMBL/GenBank/DDBJ databases">
        <authorList>
            <person name="Stuckert A."/>
        </authorList>
    </citation>
    <scope>NUCLEOTIDE SEQUENCE</scope>
</reference>
<protein>
    <recommendedName>
        <fullName evidence="1">Transposase Tc1-like domain-containing protein</fullName>
    </recommendedName>
</protein>
<dbReference type="InterPro" id="IPR002492">
    <property type="entry name" value="Transposase_Tc1-like"/>
</dbReference>
<evidence type="ECO:0000313" key="2">
    <source>
        <dbReference type="EMBL" id="CAI9547486.1"/>
    </source>
</evidence>
<accession>A0ABN9BJF0</accession>
<feature type="non-terminal residue" evidence="2">
    <location>
        <position position="94"/>
    </location>
</feature>
<organism evidence="2 3">
    <name type="scientific">Staurois parvus</name>
    <dbReference type="NCBI Taxonomy" id="386267"/>
    <lineage>
        <taxon>Eukaryota</taxon>
        <taxon>Metazoa</taxon>
        <taxon>Chordata</taxon>
        <taxon>Craniata</taxon>
        <taxon>Vertebrata</taxon>
        <taxon>Euteleostomi</taxon>
        <taxon>Amphibia</taxon>
        <taxon>Batrachia</taxon>
        <taxon>Anura</taxon>
        <taxon>Neobatrachia</taxon>
        <taxon>Ranoidea</taxon>
        <taxon>Ranidae</taxon>
        <taxon>Staurois</taxon>
    </lineage>
</organism>
<dbReference type="EMBL" id="CATNWA010004291">
    <property type="protein sequence ID" value="CAI9547486.1"/>
    <property type="molecule type" value="Genomic_DNA"/>
</dbReference>
<evidence type="ECO:0000313" key="3">
    <source>
        <dbReference type="Proteomes" id="UP001162483"/>
    </source>
</evidence>
<keyword evidence="3" id="KW-1185">Reference proteome</keyword>
<evidence type="ECO:0000259" key="1">
    <source>
        <dbReference type="Pfam" id="PF01498"/>
    </source>
</evidence>
<comment type="caution">
    <text evidence="2">The sequence shown here is derived from an EMBL/GenBank/DDBJ whole genome shotgun (WGS) entry which is preliminary data.</text>
</comment>
<sequence length="94" mass="10949">MTERDQHKLKRTVRRSRQLSAESIAKDLQTSCDLQISTTVHRELHGMGFHGQAAASKPYITKCNAKHRMQWCKARQHWTLKQYLPDCIVPSVKF</sequence>
<dbReference type="Pfam" id="PF01498">
    <property type="entry name" value="HTH_Tnp_Tc3_2"/>
    <property type="match status" value="1"/>
</dbReference>
<feature type="domain" description="Transposase Tc1-like" evidence="1">
    <location>
        <begin position="8"/>
        <end position="76"/>
    </location>
</feature>